<dbReference type="Pfam" id="PF04417">
    <property type="entry name" value="DUF501"/>
    <property type="match status" value="1"/>
</dbReference>
<dbReference type="PANTHER" id="PTHR37163:SF1">
    <property type="entry name" value="DUF501 DOMAIN-CONTAINING PROTEIN"/>
    <property type="match status" value="1"/>
</dbReference>
<proteinExistence type="predicted"/>
<evidence type="ECO:0000313" key="3">
    <source>
        <dbReference type="Proteomes" id="UP001642484"/>
    </source>
</evidence>
<gene>
    <name evidence="2" type="ORF">CCMP2556_LOCUS43364</name>
</gene>
<keyword evidence="3" id="KW-1185">Reference proteome</keyword>
<evidence type="ECO:0000256" key="1">
    <source>
        <dbReference type="SAM" id="MobiDB-lite"/>
    </source>
</evidence>
<reference evidence="2 3" key="1">
    <citation type="submission" date="2024-02" db="EMBL/GenBank/DDBJ databases">
        <authorList>
            <person name="Chen Y."/>
            <person name="Shah S."/>
            <person name="Dougan E. K."/>
            <person name="Thang M."/>
            <person name="Chan C."/>
        </authorList>
    </citation>
    <scope>NUCLEOTIDE SEQUENCE [LARGE SCALE GENOMIC DNA]</scope>
</reference>
<feature type="region of interest" description="Disordered" evidence="1">
    <location>
        <begin position="307"/>
        <end position="377"/>
    </location>
</feature>
<dbReference type="InterPro" id="IPR007511">
    <property type="entry name" value="DUF501"/>
</dbReference>
<accession>A0ABP0QQI0</accession>
<dbReference type="Proteomes" id="UP001642484">
    <property type="component" value="Unassembled WGS sequence"/>
</dbReference>
<dbReference type="PANTHER" id="PTHR37163">
    <property type="entry name" value="CONSERVED PROTEIN"/>
    <property type="match status" value="1"/>
</dbReference>
<evidence type="ECO:0000313" key="2">
    <source>
        <dbReference type="EMBL" id="CAK9090214.1"/>
    </source>
</evidence>
<comment type="caution">
    <text evidence="2">The sequence shown here is derived from an EMBL/GenBank/DDBJ whole genome shotgun (WGS) entry which is preliminary data.</text>
</comment>
<name>A0ABP0QQI0_9DINO</name>
<sequence>MDHHEGTNHNWLISCVPRCTMKVEHMMLGETWYTPWPPQPSLMAGFGHGTRFRAWVTLALSALGVGDRWRALVVPEKKGELAKLTELTPVTEADVDCLEQRHLFLRPGQSWDLQRRAVGAGHRCRHGWPQAVVVDPIWPDHCLGDLVRLTCPLLVEAIDAYERQGALRGYNARLQEDEEWKAHLRDAHVAHRALRQQLLSERPEEMAKVRARMGTQLVELILQTGLCGMKFDQDLVDVKCLHAQVGDELTRGSNPVGRQVLADLAEAGVEIEGNELCCDHCNVQVPLSEARWTLSVAKNKLGKRLRRVRRQEGLPPADANAAPRLATSPRMPPKNSYPTSRKDPSLVTQVTLQRLLATERDRPPRRPREVAHMSDSAMQELSRRVRQLRNLQWGLVNQHLETTRVASAVGAGAVTGLGGAVMPNGSRPLTNLLAEQLAELRLELKQTLSMRLERLQSSMEERLQAVEES</sequence>
<protein>
    <submittedName>
        <fullName evidence="2">Uncharacterized protein</fullName>
    </submittedName>
</protein>
<feature type="compositionally biased region" description="Basic and acidic residues" evidence="1">
    <location>
        <begin position="357"/>
        <end position="372"/>
    </location>
</feature>
<organism evidence="2 3">
    <name type="scientific">Durusdinium trenchii</name>
    <dbReference type="NCBI Taxonomy" id="1381693"/>
    <lineage>
        <taxon>Eukaryota</taxon>
        <taxon>Sar</taxon>
        <taxon>Alveolata</taxon>
        <taxon>Dinophyceae</taxon>
        <taxon>Suessiales</taxon>
        <taxon>Symbiodiniaceae</taxon>
        <taxon>Durusdinium</taxon>
    </lineage>
</organism>
<dbReference type="EMBL" id="CAXAMN010024807">
    <property type="protein sequence ID" value="CAK9090214.1"/>
    <property type="molecule type" value="Genomic_DNA"/>
</dbReference>